<accession>A0A7C9JY99</accession>
<dbReference type="PIRSF" id="PIRSF015283">
    <property type="entry name" value="Regulatory_RpfE"/>
    <property type="match status" value="1"/>
</dbReference>
<dbReference type="InterPro" id="IPR016631">
    <property type="entry name" value="Regulatory_RpfE"/>
</dbReference>
<proteinExistence type="predicted"/>
<reference evidence="1 2" key="1">
    <citation type="submission" date="2019-09" db="EMBL/GenBank/DDBJ databases">
        <title>H2 Metabolism Revealed by Metagenomic Analysis in Subglacial Sediment of East Antarctica.</title>
        <authorList>
            <person name="Yang Z."/>
            <person name="Zhang Y."/>
            <person name="Lv Y."/>
            <person name="Yan W."/>
            <person name="Xiao X."/>
            <person name="Sun B."/>
            <person name="Ma H."/>
        </authorList>
    </citation>
    <scope>NUCLEOTIDE SEQUENCE [LARGE SCALE GENOMIC DNA]</scope>
    <source>
        <strain evidence="1">Bin2_2</strain>
    </source>
</reference>
<gene>
    <name evidence="1" type="ORF">GZ085_09465</name>
</gene>
<name>A0A7C9JY99_9PROT</name>
<organism evidence="1 2">
    <name type="scientific">Sulfuriferula multivorans</name>
    <dbReference type="NCBI Taxonomy" id="1559896"/>
    <lineage>
        <taxon>Bacteria</taxon>
        <taxon>Pseudomonadati</taxon>
        <taxon>Pseudomonadota</taxon>
        <taxon>Betaproteobacteria</taxon>
        <taxon>Nitrosomonadales</taxon>
        <taxon>Sulfuricellaceae</taxon>
        <taxon>Sulfuriferula</taxon>
    </lineage>
</organism>
<comment type="caution">
    <text evidence="1">The sequence shown here is derived from an EMBL/GenBank/DDBJ whole genome shotgun (WGS) entry which is preliminary data.</text>
</comment>
<protein>
    <recommendedName>
        <fullName evidence="3">Regulatory protein, RpfE type</fullName>
    </recommendedName>
</protein>
<evidence type="ECO:0000313" key="2">
    <source>
        <dbReference type="Proteomes" id="UP000483432"/>
    </source>
</evidence>
<dbReference type="AlphaFoldDB" id="A0A7C9JY99"/>
<dbReference type="Proteomes" id="UP000483432">
    <property type="component" value="Unassembled WGS sequence"/>
</dbReference>
<sequence length="332" mass="36661">MQILIPHLFPDSRLLEVATQNLCLPALETLLGRGSLQACPADGTEAALCQALGIARQHDWPLAPITLEADGQEAGGAYWLRADPVHLQVMRDQIVLADPGVLNLSQLEADELSTSIAQHFGETLNPIQLHPQRWYLQFSHPPRLTTTPLSVAAGRNIDSVQPQGEAAQQYRTLLNELQMLLFTHPVNQARELRGELPINSVWLWGGGVKPETTQTGLSLYANAPEACALGKYGGARGFPIPAKLERSLIQRENVIQLDALTPAGLCGDAYAWREALRAMEQDWFVPLLAALRTVDSKGVHLSDPVNGKSLFVKRTDTWKIWRRPRTLLSFIN</sequence>
<evidence type="ECO:0008006" key="3">
    <source>
        <dbReference type="Google" id="ProtNLM"/>
    </source>
</evidence>
<dbReference type="EMBL" id="JAAFGW010000135">
    <property type="protein sequence ID" value="NDP48596.1"/>
    <property type="molecule type" value="Genomic_DNA"/>
</dbReference>
<evidence type="ECO:0000313" key="1">
    <source>
        <dbReference type="EMBL" id="NDP48596.1"/>
    </source>
</evidence>